<dbReference type="EMBL" id="ML978124">
    <property type="protein sequence ID" value="KAF2100973.1"/>
    <property type="molecule type" value="Genomic_DNA"/>
</dbReference>
<organism evidence="4 5">
    <name type="scientific">Rhizodiscina lignyota</name>
    <dbReference type="NCBI Taxonomy" id="1504668"/>
    <lineage>
        <taxon>Eukaryota</taxon>
        <taxon>Fungi</taxon>
        <taxon>Dikarya</taxon>
        <taxon>Ascomycota</taxon>
        <taxon>Pezizomycotina</taxon>
        <taxon>Dothideomycetes</taxon>
        <taxon>Pleosporomycetidae</taxon>
        <taxon>Aulographales</taxon>
        <taxon>Rhizodiscinaceae</taxon>
        <taxon>Rhizodiscina</taxon>
    </lineage>
</organism>
<dbReference type="InterPro" id="IPR013892">
    <property type="entry name" value="Cyt_c_biogenesis_Cmc1-like"/>
</dbReference>
<reference evidence="4" key="1">
    <citation type="journal article" date="2020" name="Stud. Mycol.">
        <title>101 Dothideomycetes genomes: a test case for predicting lifestyles and emergence of pathogens.</title>
        <authorList>
            <person name="Haridas S."/>
            <person name="Albert R."/>
            <person name="Binder M."/>
            <person name="Bloem J."/>
            <person name="Labutti K."/>
            <person name="Salamov A."/>
            <person name="Andreopoulos B."/>
            <person name="Baker S."/>
            <person name="Barry K."/>
            <person name="Bills G."/>
            <person name="Bluhm B."/>
            <person name="Cannon C."/>
            <person name="Castanera R."/>
            <person name="Culley D."/>
            <person name="Daum C."/>
            <person name="Ezra D."/>
            <person name="Gonzalez J."/>
            <person name="Henrissat B."/>
            <person name="Kuo A."/>
            <person name="Liang C."/>
            <person name="Lipzen A."/>
            <person name="Lutzoni F."/>
            <person name="Magnuson J."/>
            <person name="Mondo S."/>
            <person name="Nolan M."/>
            <person name="Ohm R."/>
            <person name="Pangilinan J."/>
            <person name="Park H.-J."/>
            <person name="Ramirez L."/>
            <person name="Alfaro M."/>
            <person name="Sun H."/>
            <person name="Tritt A."/>
            <person name="Yoshinaga Y."/>
            <person name="Zwiers L.-H."/>
            <person name="Turgeon B."/>
            <person name="Goodwin S."/>
            <person name="Spatafora J."/>
            <person name="Crous P."/>
            <person name="Grigoriev I."/>
        </authorList>
    </citation>
    <scope>NUCLEOTIDE SEQUENCE</scope>
    <source>
        <strain evidence="4">CBS 133067</strain>
    </source>
</reference>
<keyword evidence="3" id="KW-0143">Chaperone</keyword>
<keyword evidence="3" id="KW-0496">Mitochondrion</keyword>
<feature type="non-terminal residue" evidence="4">
    <location>
        <position position="1"/>
    </location>
</feature>
<dbReference type="AlphaFoldDB" id="A0A9P4IKJ9"/>
<keyword evidence="3" id="KW-0472">Membrane</keyword>
<name>A0A9P4IKJ9_9PEZI</name>
<dbReference type="PANTHER" id="PTHR22977:SF5">
    <property type="entry name" value="COX ASSEMBLY MITOCHONDRIAL PROTEIN HOMOLOG"/>
    <property type="match status" value="1"/>
</dbReference>
<gene>
    <name evidence="4" type="ORF">NA57DRAFT_16117</name>
</gene>
<keyword evidence="2" id="KW-1015">Disulfide bond</keyword>
<evidence type="ECO:0000313" key="4">
    <source>
        <dbReference type="EMBL" id="KAF2100973.1"/>
    </source>
</evidence>
<dbReference type="OrthoDB" id="6224010at2759"/>
<dbReference type="Pfam" id="PF08583">
    <property type="entry name" value="Cmc1"/>
    <property type="match status" value="1"/>
</dbReference>
<comment type="caution">
    <text evidence="4">The sequence shown here is derived from an EMBL/GenBank/DDBJ whole genome shotgun (WGS) entry which is preliminary data.</text>
</comment>
<evidence type="ECO:0000256" key="3">
    <source>
        <dbReference type="RuleBase" id="RU364104"/>
    </source>
</evidence>
<accession>A0A9P4IKJ9</accession>
<dbReference type="GO" id="GO:0005743">
    <property type="term" value="C:mitochondrial inner membrane"/>
    <property type="evidence" value="ECO:0007669"/>
    <property type="project" value="UniProtKB-SubCell"/>
</dbReference>
<keyword evidence="3" id="KW-0999">Mitochondrion inner membrane</keyword>
<proteinExistence type="inferred from homology"/>
<evidence type="ECO:0000313" key="5">
    <source>
        <dbReference type="Proteomes" id="UP000799772"/>
    </source>
</evidence>
<keyword evidence="5" id="KW-1185">Reference proteome</keyword>
<comment type="similarity">
    <text evidence="1 3">Belongs to the CMC family.</text>
</comment>
<evidence type="ECO:0000256" key="1">
    <source>
        <dbReference type="ARBA" id="ARBA00007347"/>
    </source>
</evidence>
<protein>
    <recommendedName>
        <fullName evidence="3">COX assembly mitochondrial protein</fullName>
    </recommendedName>
</protein>
<comment type="subcellular location">
    <subcellularLocation>
        <location evidence="3">Mitochondrion inner membrane</location>
    </subcellularLocation>
</comment>
<evidence type="ECO:0000256" key="2">
    <source>
        <dbReference type="ARBA" id="ARBA00023157"/>
    </source>
</evidence>
<sequence>NPLPLSSSQEQQVRDIYYRRVRAECAAEIKEFASCAANRTVSATWACRTQRLAMNGCMVAHATQDEQDRAREEWFATRNERRRQKEKEEA</sequence>
<feature type="non-terminal residue" evidence="4">
    <location>
        <position position="90"/>
    </location>
</feature>
<comment type="function">
    <text evidence="3">Required for mitochondrial cytochrome c oxidase (COX) assembly and respiration.</text>
</comment>
<dbReference type="Proteomes" id="UP000799772">
    <property type="component" value="Unassembled WGS sequence"/>
</dbReference>
<dbReference type="PANTHER" id="PTHR22977">
    <property type="entry name" value="COX ASSEMBLY MITOCHONDRIAL PROTEIN"/>
    <property type="match status" value="1"/>
</dbReference>